<dbReference type="InterPro" id="IPR017439">
    <property type="entry name" value="Amidohydrolase"/>
</dbReference>
<dbReference type="PANTHER" id="PTHR30575:SF0">
    <property type="entry name" value="XAA-ARG DIPEPTIDASE"/>
    <property type="match status" value="1"/>
</dbReference>
<dbReference type="PANTHER" id="PTHR30575">
    <property type="entry name" value="PEPTIDASE M20"/>
    <property type="match status" value="1"/>
</dbReference>
<reference evidence="1 2" key="1">
    <citation type="submission" date="2018-06" db="EMBL/GenBank/DDBJ databases">
        <authorList>
            <consortium name="Pathogen Informatics"/>
            <person name="Doyle S."/>
        </authorList>
    </citation>
    <scope>NUCLEOTIDE SEQUENCE [LARGE SCALE GENOMIC DNA]</scope>
    <source>
        <strain evidence="1 2">NCTC13028</strain>
    </source>
</reference>
<dbReference type="SUPFAM" id="SSF53187">
    <property type="entry name" value="Zn-dependent exopeptidases"/>
    <property type="match status" value="1"/>
</dbReference>
<evidence type="ECO:0000313" key="1">
    <source>
        <dbReference type="EMBL" id="SQB36249.1"/>
    </source>
</evidence>
<dbReference type="InterPro" id="IPR036264">
    <property type="entry name" value="Bact_exopeptidase_dim_dom"/>
</dbReference>
<gene>
    <name evidence="1" type="primary">abgB_3</name>
    <name evidence="1" type="ORF">NCTC13028_02482</name>
</gene>
<accession>A0A2X2YE84</accession>
<dbReference type="SUPFAM" id="SSF55031">
    <property type="entry name" value="Bacterial exopeptidase dimerisation domain"/>
    <property type="match status" value="1"/>
</dbReference>
<dbReference type="PIRSF" id="PIRSF037227">
    <property type="entry name" value="Aminobenzoyl-glu_utiliz_pB"/>
    <property type="match status" value="1"/>
</dbReference>
<dbReference type="GO" id="GO:0005737">
    <property type="term" value="C:cytoplasm"/>
    <property type="evidence" value="ECO:0007669"/>
    <property type="project" value="TreeGrafter"/>
</dbReference>
<dbReference type="NCBIfam" id="TIGR01891">
    <property type="entry name" value="amidohydrolases"/>
    <property type="match status" value="1"/>
</dbReference>
<dbReference type="InterPro" id="IPR052030">
    <property type="entry name" value="Peptidase_M20/M20A_hydrolases"/>
</dbReference>
<dbReference type="GO" id="GO:0046657">
    <property type="term" value="P:folic acid catabolic process"/>
    <property type="evidence" value="ECO:0007669"/>
    <property type="project" value="TreeGrafter"/>
</dbReference>
<dbReference type="GO" id="GO:0016805">
    <property type="term" value="F:dipeptidase activity"/>
    <property type="evidence" value="ECO:0007669"/>
    <property type="project" value="TreeGrafter"/>
</dbReference>
<dbReference type="Pfam" id="PF01546">
    <property type="entry name" value="Peptidase_M20"/>
    <property type="match status" value="1"/>
</dbReference>
<dbReference type="EMBL" id="UAWC01000026">
    <property type="protein sequence ID" value="SQB36249.1"/>
    <property type="molecule type" value="Genomic_DNA"/>
</dbReference>
<dbReference type="InterPro" id="IPR002933">
    <property type="entry name" value="Peptidase_M20"/>
</dbReference>
<dbReference type="Gene3D" id="3.30.70.360">
    <property type="match status" value="1"/>
</dbReference>
<protein>
    <submittedName>
        <fullName evidence="1">Aminobenzoyl-glutamate utilization protein</fullName>
    </submittedName>
</protein>
<dbReference type="Gene3D" id="3.40.630.10">
    <property type="entry name" value="Zn peptidases"/>
    <property type="match status" value="2"/>
</dbReference>
<dbReference type="FunFam" id="3.30.70.360:FF:000004">
    <property type="entry name" value="Peptidase M20 domain-containing protein 2"/>
    <property type="match status" value="1"/>
</dbReference>
<dbReference type="GO" id="GO:0071713">
    <property type="term" value="F:para-aminobenzoyl-glutamate hydrolase activity"/>
    <property type="evidence" value="ECO:0007669"/>
    <property type="project" value="TreeGrafter"/>
</dbReference>
<sequence>MINRVNFIIEEKREFFKEISNKIWGYAETRFEEFKSSSLLSDVLQEEGFKIEKNIGDMATAFIASYGKGKPVIAVLGEFDALAGLSQKSDLCKKEPLIEGENGHGCGHNILGTASLAAVIAVKKYMEENNIQGTIRYYGCPGEEGGSGKTYMVRDGAFDDVDIALAWHPWTISSIKSVSSLANYQVYFRFKGRSSHAASSPHLGRSALDAVELMNVGANYLREHIIPQVRIHYAITNTGGVSPNVVQANAEVLYLIRAPKVSQVDSVYKRIVNIAKGAALMTETEVDIIFDKGCSNYVPNKVVEDVMFKYLKLLGGPKFKEEDLKFAKSIKSTLSNEDIEASLALSRKIVGNENKSLVEELKNEDLCKNILPFEHNAGVIFGSTDVGDVSWVVPTAELIVACAAIGTPGHSWQIVSQGSTGIAHEGMLLAAKVIALAALEIFKNPELIKEAKKELKEKLQGEQYKCPIPKYIKPSLKR</sequence>
<proteinExistence type="predicted"/>
<evidence type="ECO:0000313" key="2">
    <source>
        <dbReference type="Proteomes" id="UP000250223"/>
    </source>
</evidence>
<dbReference type="RefSeq" id="WP_111921844.1">
    <property type="nucleotide sequence ID" value="NZ_UAWC01000026.1"/>
</dbReference>
<organism evidence="1 2">
    <name type="scientific">Clostridium cochlearium</name>
    <dbReference type="NCBI Taxonomy" id="1494"/>
    <lineage>
        <taxon>Bacteria</taxon>
        <taxon>Bacillati</taxon>
        <taxon>Bacillota</taxon>
        <taxon>Clostridia</taxon>
        <taxon>Eubacteriales</taxon>
        <taxon>Clostridiaceae</taxon>
        <taxon>Clostridium</taxon>
    </lineage>
</organism>
<name>A0A2X2YE84_CLOCO</name>
<dbReference type="CDD" id="cd05673">
    <property type="entry name" value="M20_Acy1L2_AbgB"/>
    <property type="match status" value="1"/>
</dbReference>
<dbReference type="Proteomes" id="UP000250223">
    <property type="component" value="Unassembled WGS sequence"/>
</dbReference>
<dbReference type="InterPro" id="IPR017145">
    <property type="entry name" value="Aminobenzoyl-glu_utiliz_pB"/>
</dbReference>
<dbReference type="AlphaFoldDB" id="A0A2X2YE84"/>